<dbReference type="Pfam" id="PF16455">
    <property type="entry name" value="UBD"/>
    <property type="match status" value="1"/>
</dbReference>
<dbReference type="PROSITE" id="PS50053">
    <property type="entry name" value="UBIQUITIN_2"/>
    <property type="match status" value="1"/>
</dbReference>
<evidence type="ECO:0000313" key="4">
    <source>
        <dbReference type="Proteomes" id="UP001273209"/>
    </source>
</evidence>
<feature type="region of interest" description="Disordered" evidence="1">
    <location>
        <begin position="198"/>
        <end position="242"/>
    </location>
</feature>
<organism evidence="3 4">
    <name type="scientific">Trichoderma aggressivum f. europaeum</name>
    <dbReference type="NCBI Taxonomy" id="173218"/>
    <lineage>
        <taxon>Eukaryota</taxon>
        <taxon>Fungi</taxon>
        <taxon>Dikarya</taxon>
        <taxon>Ascomycota</taxon>
        <taxon>Pezizomycotina</taxon>
        <taxon>Sordariomycetes</taxon>
        <taxon>Hypocreomycetidae</taxon>
        <taxon>Hypocreales</taxon>
        <taxon>Hypocreaceae</taxon>
        <taxon>Trichoderma</taxon>
    </lineage>
</organism>
<dbReference type="InterPro" id="IPR022617">
    <property type="entry name" value="Rad60/SUMO-like_dom"/>
</dbReference>
<evidence type="ECO:0000313" key="3">
    <source>
        <dbReference type="EMBL" id="KAK4078236.1"/>
    </source>
</evidence>
<evidence type="ECO:0000256" key="1">
    <source>
        <dbReference type="SAM" id="MobiDB-lite"/>
    </source>
</evidence>
<dbReference type="InterPro" id="IPR032752">
    <property type="entry name" value="DC-UbP/UBTD2_N"/>
</dbReference>
<evidence type="ECO:0000259" key="2">
    <source>
        <dbReference type="PROSITE" id="PS50053"/>
    </source>
</evidence>
<dbReference type="InterPro" id="IPR000626">
    <property type="entry name" value="Ubiquitin-like_dom"/>
</dbReference>
<feature type="compositionally biased region" description="Acidic residues" evidence="1">
    <location>
        <begin position="219"/>
        <end position="231"/>
    </location>
</feature>
<dbReference type="InterPro" id="IPR029071">
    <property type="entry name" value="Ubiquitin-like_domsf"/>
</dbReference>
<dbReference type="PANTHER" id="PTHR13609">
    <property type="entry name" value="UBIQUITIN DOMAIN CONTAINING 1 PROTEIN-RELATED"/>
    <property type="match status" value="1"/>
</dbReference>
<dbReference type="RefSeq" id="XP_062757776.1">
    <property type="nucleotide sequence ID" value="XM_062897524.1"/>
</dbReference>
<sequence length="325" mass="36192">MVRKNILYSSRSTPFITSANRDALFLQGCCFSRSAGPNSPYPGGVPDASSRAINPPPLTLPEGIISGNPQAAALSHHHRRRRDPRPLDQHINRPLRRHRWTSTQRVWTRRDLVKERAEFFDTRVVCRPEIWQTLHAALQVLWDANPEDSQDEDNALATAQTILTAAEISLPTGNLVNGAYDALGNLYALPEWVVADPDNLADDRDPDAKGDGSTAGEETAGEDDDDADSEEAERRREEKGKGVLDEREMVTFRARLSETGRDIKVTVAKTDSVRSVIKKVTEQSTLPPDKKIRLAYMGKMLKENTSLEAQGWHAGHVINALVFNR</sequence>
<proteinExistence type="predicted"/>
<gene>
    <name evidence="3" type="ORF">Triagg1_3252</name>
</gene>
<dbReference type="Gene3D" id="3.10.20.90">
    <property type="entry name" value="Phosphatidylinositol 3-kinase Catalytic Subunit, Chain A, domain 1"/>
    <property type="match status" value="1"/>
</dbReference>
<dbReference type="Pfam" id="PF11976">
    <property type="entry name" value="Rad60-SLD"/>
    <property type="match status" value="1"/>
</dbReference>
<reference evidence="3" key="1">
    <citation type="submission" date="2023-11" db="EMBL/GenBank/DDBJ databases">
        <title>The genome sequences of three competitors of mushroom-forming fungi.</title>
        <authorList>
            <person name="Beijen E."/>
            <person name="Ohm R.A."/>
        </authorList>
    </citation>
    <scope>NUCLEOTIDE SEQUENCE</scope>
    <source>
        <strain evidence="3">CBS 100526</strain>
    </source>
</reference>
<dbReference type="SUPFAM" id="SSF54236">
    <property type="entry name" value="Ubiquitin-like"/>
    <property type="match status" value="1"/>
</dbReference>
<keyword evidence="4" id="KW-1185">Reference proteome</keyword>
<dbReference type="Proteomes" id="UP001273209">
    <property type="component" value="Unassembled WGS sequence"/>
</dbReference>
<feature type="domain" description="Ubiquitin-like" evidence="2">
    <location>
        <begin position="250"/>
        <end position="325"/>
    </location>
</feature>
<dbReference type="AlphaFoldDB" id="A0AAE1M754"/>
<protein>
    <recommendedName>
        <fullName evidence="2">Ubiquitin-like domain-containing protein</fullName>
    </recommendedName>
</protein>
<feature type="compositionally biased region" description="Basic and acidic residues" evidence="1">
    <location>
        <begin position="232"/>
        <end position="242"/>
    </location>
</feature>
<dbReference type="GeneID" id="87917429"/>
<comment type="caution">
    <text evidence="3">The sequence shown here is derived from an EMBL/GenBank/DDBJ whole genome shotgun (WGS) entry which is preliminary data.</text>
</comment>
<dbReference type="SMART" id="SM00213">
    <property type="entry name" value="UBQ"/>
    <property type="match status" value="1"/>
</dbReference>
<accession>A0AAE1M754</accession>
<dbReference type="EMBL" id="JAWRVG010000009">
    <property type="protein sequence ID" value="KAK4078236.1"/>
    <property type="molecule type" value="Genomic_DNA"/>
</dbReference>
<name>A0AAE1M754_9HYPO</name>
<dbReference type="Gene3D" id="1.20.225.20">
    <property type="entry name" value="Ub domain-containing protein, DC-UbP/UBTD2, N-terminal domain"/>
    <property type="match status" value="1"/>
</dbReference>
<dbReference type="InterPro" id="IPR039869">
    <property type="entry name" value="UBTD1/2"/>
</dbReference>
<feature type="region of interest" description="Disordered" evidence="1">
    <location>
        <begin position="70"/>
        <end position="89"/>
    </location>
</feature>
<feature type="compositionally biased region" description="Basic and acidic residues" evidence="1">
    <location>
        <begin position="201"/>
        <end position="210"/>
    </location>
</feature>
<dbReference type="InterPro" id="IPR038169">
    <property type="entry name" value="DC-UbP/UBTD2_N_sf"/>
</dbReference>